<proteinExistence type="predicted"/>
<evidence type="ECO:0000313" key="2">
    <source>
        <dbReference type="Proteomes" id="UP000824120"/>
    </source>
</evidence>
<dbReference type="AlphaFoldDB" id="A0A9J5YBX0"/>
<evidence type="ECO:0000313" key="1">
    <source>
        <dbReference type="EMBL" id="KAG5596470.1"/>
    </source>
</evidence>
<dbReference type="OrthoDB" id="1938246at2759"/>
<accession>A0A9J5YBX0</accession>
<dbReference type="EMBL" id="JACXVP010000007">
    <property type="protein sequence ID" value="KAG5596470.1"/>
    <property type="molecule type" value="Genomic_DNA"/>
</dbReference>
<organism evidence="1 2">
    <name type="scientific">Solanum commersonii</name>
    <name type="common">Commerson's wild potato</name>
    <name type="synonym">Commerson's nightshade</name>
    <dbReference type="NCBI Taxonomy" id="4109"/>
    <lineage>
        <taxon>Eukaryota</taxon>
        <taxon>Viridiplantae</taxon>
        <taxon>Streptophyta</taxon>
        <taxon>Embryophyta</taxon>
        <taxon>Tracheophyta</taxon>
        <taxon>Spermatophyta</taxon>
        <taxon>Magnoliopsida</taxon>
        <taxon>eudicotyledons</taxon>
        <taxon>Gunneridae</taxon>
        <taxon>Pentapetalae</taxon>
        <taxon>asterids</taxon>
        <taxon>lamiids</taxon>
        <taxon>Solanales</taxon>
        <taxon>Solanaceae</taxon>
        <taxon>Solanoideae</taxon>
        <taxon>Solaneae</taxon>
        <taxon>Solanum</taxon>
    </lineage>
</organism>
<gene>
    <name evidence="1" type="ORF">H5410_037702</name>
</gene>
<dbReference type="Proteomes" id="UP000824120">
    <property type="component" value="Chromosome 7"/>
</dbReference>
<keyword evidence="2" id="KW-1185">Reference proteome</keyword>
<comment type="caution">
    <text evidence="1">The sequence shown here is derived from an EMBL/GenBank/DDBJ whole genome shotgun (WGS) entry which is preliminary data.</text>
</comment>
<reference evidence="1 2" key="1">
    <citation type="submission" date="2020-09" db="EMBL/GenBank/DDBJ databases">
        <title>De no assembly of potato wild relative species, Solanum commersonii.</title>
        <authorList>
            <person name="Cho K."/>
        </authorList>
    </citation>
    <scope>NUCLEOTIDE SEQUENCE [LARGE SCALE GENOMIC DNA]</scope>
    <source>
        <strain evidence="1">LZ3.2</strain>
        <tissue evidence="1">Leaf</tissue>
    </source>
</reference>
<name>A0A9J5YBX0_SOLCO</name>
<sequence>MLLFPVPAFVAKKIDKVLRDFLCQIYSFKGKKDGGLGVRGLKMHNVILLTNGYGGSQMRKLLCGKFYQN</sequence>
<protein>
    <submittedName>
        <fullName evidence="1">Uncharacterized protein</fullName>
    </submittedName>
</protein>